<feature type="compositionally biased region" description="Basic residues" evidence="1">
    <location>
        <begin position="304"/>
        <end position="315"/>
    </location>
</feature>
<evidence type="ECO:0000313" key="3">
    <source>
        <dbReference type="Proteomes" id="UP000518474"/>
    </source>
</evidence>
<name>A0A7W3AP42_9ESCH</name>
<evidence type="ECO:0000313" key="2">
    <source>
        <dbReference type="EMBL" id="MBA7901024.1"/>
    </source>
</evidence>
<sequence>MTSLSEQLQAINAAYQESLNSEEKQETIATTVLEFCPAYRVTAEGRDITRVLARYLVDITLTDYGGATAKSDELKITLLSETLPLPTKGARLRVAMGFNGNLVDKGWFVVCGVSSSGPPRRIEIYATAAPMNAEKQSGDVLNQKTRSWDNLTLGDLVKTVATENGLKARVAEKLAGIRITHVDQVAESDASLLSRLARTYNAVSKPAGGYWLFLEQGAGTTVSGAPLKTVTLTPSVVSSWNYQEGERGSSGGGGDKKKKKEKITVRYFDKADGRTKTATVEHDGSSVTSPYTQPEKETAEQQAKSKKTQAQRNSRKMTLTGPCRPSYVAMTAESGVVTSGFGKREDRRWLVESLFFSLSSSGFTFTFNLVAEIKNASKSDKKSGDKTGPDYFGIGSGKK</sequence>
<dbReference type="EMBL" id="JABXPT010000024">
    <property type="protein sequence ID" value="MBA7901024.1"/>
    <property type="molecule type" value="Genomic_DNA"/>
</dbReference>
<organism evidence="2 3">
    <name type="scientific">Escherichia marmotae</name>
    <dbReference type="NCBI Taxonomy" id="1499973"/>
    <lineage>
        <taxon>Bacteria</taxon>
        <taxon>Pseudomonadati</taxon>
        <taxon>Pseudomonadota</taxon>
        <taxon>Gammaproteobacteria</taxon>
        <taxon>Enterobacterales</taxon>
        <taxon>Enterobacteriaceae</taxon>
        <taxon>Escherichia</taxon>
    </lineage>
</organism>
<protein>
    <submittedName>
        <fullName evidence="2">Late control protein D</fullName>
    </submittedName>
</protein>
<feature type="region of interest" description="Disordered" evidence="1">
    <location>
        <begin position="274"/>
        <end position="322"/>
    </location>
</feature>
<feature type="compositionally biased region" description="Basic and acidic residues" evidence="1">
    <location>
        <begin position="376"/>
        <end position="388"/>
    </location>
</feature>
<evidence type="ECO:0000256" key="1">
    <source>
        <dbReference type="SAM" id="MobiDB-lite"/>
    </source>
</evidence>
<dbReference type="Proteomes" id="UP000518474">
    <property type="component" value="Unassembled WGS sequence"/>
</dbReference>
<dbReference type="RefSeq" id="WP_181479273.1">
    <property type="nucleotide sequence ID" value="NZ_CP056697.1"/>
</dbReference>
<gene>
    <name evidence="2" type="ORF">HV245_23280</name>
</gene>
<dbReference type="SUPFAM" id="SSF69279">
    <property type="entry name" value="Phage tail proteins"/>
    <property type="match status" value="1"/>
</dbReference>
<feature type="region of interest" description="Disordered" evidence="1">
    <location>
        <begin position="376"/>
        <end position="399"/>
    </location>
</feature>
<reference evidence="2 3" key="1">
    <citation type="submission" date="2020-06" db="EMBL/GenBank/DDBJ databases">
        <title>REHAB project genomes.</title>
        <authorList>
            <person name="Shaw L.P."/>
        </authorList>
    </citation>
    <scope>NUCLEOTIDE SEQUENCE [LARGE SCALE GENOMIC DNA]</scope>
    <source>
        <strain evidence="2 3">RHBSTW-00604</strain>
    </source>
</reference>
<accession>A0A7W3AP42</accession>
<dbReference type="AlphaFoldDB" id="A0A7W3AP42"/>
<proteinExistence type="predicted"/>
<feature type="compositionally biased region" description="Basic and acidic residues" evidence="1">
    <location>
        <begin position="274"/>
        <end position="284"/>
    </location>
</feature>
<comment type="caution">
    <text evidence="2">The sequence shown here is derived from an EMBL/GenBank/DDBJ whole genome shotgun (WGS) entry which is preliminary data.</text>
</comment>
<dbReference type="Pfam" id="PF05954">
    <property type="entry name" value="Phage_GPD"/>
    <property type="match status" value="1"/>
</dbReference>